<proteinExistence type="predicted"/>
<dbReference type="OrthoDB" id="1011748at2"/>
<evidence type="ECO:0000313" key="3">
    <source>
        <dbReference type="EMBL" id="SHM57772.1"/>
    </source>
</evidence>
<feature type="chain" id="PRO_5012568152" evidence="1">
    <location>
        <begin position="20"/>
        <end position="229"/>
    </location>
</feature>
<keyword evidence="1" id="KW-0732">Signal</keyword>
<feature type="signal peptide" evidence="1">
    <location>
        <begin position="1"/>
        <end position="19"/>
    </location>
</feature>
<dbReference type="STRING" id="1419482.SAMN05444266_10963"/>
<feature type="domain" description="Outer membrane protein beta-barrel" evidence="2">
    <location>
        <begin position="21"/>
        <end position="211"/>
    </location>
</feature>
<dbReference type="InterPro" id="IPR025665">
    <property type="entry name" value="Beta-barrel_OMP_2"/>
</dbReference>
<dbReference type="RefSeq" id="WP_073085462.1">
    <property type="nucleotide sequence ID" value="NZ_FRBL01000009.1"/>
</dbReference>
<dbReference type="Proteomes" id="UP000184420">
    <property type="component" value="Unassembled WGS sequence"/>
</dbReference>
<accession>A0A1M7JXH1</accession>
<organism evidence="3 4">
    <name type="scientific">Chitinophaga jiangningensis</name>
    <dbReference type="NCBI Taxonomy" id="1419482"/>
    <lineage>
        <taxon>Bacteria</taxon>
        <taxon>Pseudomonadati</taxon>
        <taxon>Bacteroidota</taxon>
        <taxon>Chitinophagia</taxon>
        <taxon>Chitinophagales</taxon>
        <taxon>Chitinophagaceae</taxon>
        <taxon>Chitinophaga</taxon>
    </lineage>
</organism>
<keyword evidence="4" id="KW-1185">Reference proteome</keyword>
<dbReference type="Pfam" id="PF13568">
    <property type="entry name" value="OMP_b-brl_2"/>
    <property type="match status" value="1"/>
</dbReference>
<reference evidence="3 4" key="1">
    <citation type="submission" date="2016-11" db="EMBL/GenBank/DDBJ databases">
        <authorList>
            <person name="Jaros S."/>
            <person name="Januszkiewicz K."/>
            <person name="Wedrychowicz H."/>
        </authorList>
    </citation>
    <scope>NUCLEOTIDE SEQUENCE [LARGE SCALE GENOMIC DNA]</scope>
    <source>
        <strain evidence="3 4">DSM 27406</strain>
    </source>
</reference>
<evidence type="ECO:0000259" key="2">
    <source>
        <dbReference type="Pfam" id="PF13568"/>
    </source>
</evidence>
<gene>
    <name evidence="3" type="ORF">SAMN05444266_10963</name>
</gene>
<evidence type="ECO:0000256" key="1">
    <source>
        <dbReference type="SAM" id="SignalP"/>
    </source>
</evidence>
<name>A0A1M7JXH1_9BACT</name>
<dbReference type="EMBL" id="FRBL01000009">
    <property type="protein sequence ID" value="SHM57772.1"/>
    <property type="molecule type" value="Genomic_DNA"/>
</dbReference>
<sequence length="229" mass="24889">MKIICLSVLLFCCTLIASAQLRWGFRLADGFSYLSKPSVSKGTINSSNQLFYTLQAGLTADWQLSKHLHLQPSLVFSSKGGKNSTHYNVTNNGTFYVIETKGSIRHNYIELPLNLLYKFHAGSGKLFAGIGGYAAEYLGGKMDGAVFPQAEDGGITITPIEVIPGGVPPPTDPADRKLKVEQLDAGANITAGYEFRFGLQLGLNYSYGLTQTNYGKNRVATISVAYLFK</sequence>
<protein>
    <submittedName>
        <fullName evidence="3">Outer membrane protein beta-barrel domain-containing protein</fullName>
    </submittedName>
</protein>
<dbReference type="AlphaFoldDB" id="A0A1M7JXH1"/>
<evidence type="ECO:0000313" key="4">
    <source>
        <dbReference type="Proteomes" id="UP000184420"/>
    </source>
</evidence>